<evidence type="ECO:0000313" key="3">
    <source>
        <dbReference type="Proteomes" id="UP000588186"/>
    </source>
</evidence>
<reference evidence="2 3" key="1">
    <citation type="submission" date="2020-07" db="EMBL/GenBank/DDBJ databases">
        <authorList>
            <person name="Criscuolo A."/>
        </authorList>
    </citation>
    <scope>NUCLEOTIDE SEQUENCE [LARGE SCALE GENOMIC DNA]</scope>
    <source>
        <strain evidence="2">CIP107946</strain>
    </source>
</reference>
<dbReference type="EMBL" id="CAJEWB010000013">
    <property type="protein sequence ID" value="CAD2079533.1"/>
    <property type="molecule type" value="Genomic_DNA"/>
</dbReference>
<gene>
    <name evidence="2" type="ORF">JEOPIN946_01584</name>
</gene>
<name>A0A6V7RMK7_9BACL</name>
<evidence type="ECO:0000313" key="2">
    <source>
        <dbReference type="EMBL" id="CAD2079533.1"/>
    </source>
</evidence>
<evidence type="ECO:0008006" key="4">
    <source>
        <dbReference type="Google" id="ProtNLM"/>
    </source>
</evidence>
<protein>
    <recommendedName>
        <fullName evidence="4">YtxH-like protein</fullName>
    </recommendedName>
</protein>
<proteinExistence type="predicted"/>
<dbReference type="RefSeq" id="WP_186078386.1">
    <property type="nucleotide sequence ID" value="NZ_CAJEWB010000013.1"/>
</dbReference>
<accession>A0A6V7RMK7</accession>
<dbReference type="Proteomes" id="UP000588186">
    <property type="component" value="Unassembled WGS sequence"/>
</dbReference>
<keyword evidence="3" id="KW-1185">Reference proteome</keyword>
<sequence length="106" mass="12111">MKNKLLPAVLLGAFVGGLVSLVDKSTRENVISGSKKAVSFAKNPDELKNQFSNASNEPSKFEQIKEEILFWKDTIEEIRRNNPELEQSIIDAKDTFMKYRDQKHLN</sequence>
<keyword evidence="1" id="KW-0175">Coiled coil</keyword>
<evidence type="ECO:0000256" key="1">
    <source>
        <dbReference type="SAM" id="Coils"/>
    </source>
</evidence>
<dbReference type="AlphaFoldDB" id="A0A6V7RMK7"/>
<organism evidence="2 3">
    <name type="scientific">Phocicoccus pinnipedialis</name>
    <dbReference type="NCBI Taxonomy" id="110845"/>
    <lineage>
        <taxon>Bacteria</taxon>
        <taxon>Bacillati</taxon>
        <taxon>Bacillota</taxon>
        <taxon>Bacilli</taxon>
        <taxon>Bacillales</taxon>
        <taxon>Salinicoccaceae</taxon>
        <taxon>Phocicoccus</taxon>
    </lineage>
</organism>
<comment type="caution">
    <text evidence="2">The sequence shown here is derived from an EMBL/GenBank/DDBJ whole genome shotgun (WGS) entry which is preliminary data.</text>
</comment>
<feature type="coiled-coil region" evidence="1">
    <location>
        <begin position="61"/>
        <end position="95"/>
    </location>
</feature>